<comment type="subcellular location">
    <subcellularLocation>
        <location evidence="1">Membrane</location>
        <topology evidence="1">Multi-pass membrane protein</topology>
    </subcellularLocation>
</comment>
<dbReference type="GO" id="GO:0030416">
    <property type="term" value="P:methylamine metabolic process"/>
    <property type="evidence" value="ECO:0007669"/>
    <property type="project" value="InterPro"/>
</dbReference>
<feature type="transmembrane region" description="Helical" evidence="6">
    <location>
        <begin position="58"/>
        <end position="75"/>
    </location>
</feature>
<accession>A0A931DBS2</accession>
<organism evidence="9 10">
    <name type="scientific">Zhihengliuella flava</name>
    <dbReference type="NCBI Taxonomy" id="1285193"/>
    <lineage>
        <taxon>Bacteria</taxon>
        <taxon>Bacillati</taxon>
        <taxon>Actinomycetota</taxon>
        <taxon>Actinomycetes</taxon>
        <taxon>Micrococcales</taxon>
        <taxon>Micrococcaceae</taxon>
        <taxon>Zhihengliuella</taxon>
    </lineage>
</organism>
<evidence type="ECO:0000256" key="3">
    <source>
        <dbReference type="ARBA" id="ARBA00022989"/>
    </source>
</evidence>
<dbReference type="GO" id="GO:0016020">
    <property type="term" value="C:membrane"/>
    <property type="evidence" value="ECO:0007669"/>
    <property type="project" value="UniProtKB-SubCell"/>
</dbReference>
<dbReference type="Proteomes" id="UP000625033">
    <property type="component" value="Unassembled WGS sequence"/>
</dbReference>
<dbReference type="InterPro" id="IPR036249">
    <property type="entry name" value="Thioredoxin-like_sf"/>
</dbReference>
<name>A0A931DBS2_9MICC</name>
<proteinExistence type="predicted"/>
<dbReference type="Gene3D" id="3.40.30.10">
    <property type="entry name" value="Glutaredoxin"/>
    <property type="match status" value="1"/>
</dbReference>
<feature type="region of interest" description="Disordered" evidence="5">
    <location>
        <begin position="185"/>
        <end position="204"/>
    </location>
</feature>
<gene>
    <name evidence="9" type="ORF">IW252_000730</name>
</gene>
<evidence type="ECO:0000256" key="1">
    <source>
        <dbReference type="ARBA" id="ARBA00004141"/>
    </source>
</evidence>
<evidence type="ECO:0000256" key="7">
    <source>
        <dbReference type="SAM" id="SignalP"/>
    </source>
</evidence>
<feature type="signal peptide" evidence="7">
    <location>
        <begin position="1"/>
        <end position="20"/>
    </location>
</feature>
<comment type="caution">
    <text evidence="9">The sequence shown here is derived from an EMBL/GenBank/DDBJ whole genome shotgun (WGS) entry which is preliminary data.</text>
</comment>
<dbReference type="SUPFAM" id="SSF52833">
    <property type="entry name" value="Thioredoxin-like"/>
    <property type="match status" value="1"/>
</dbReference>
<dbReference type="InterPro" id="IPR009908">
    <property type="entry name" value="Methylamine_util_MauE"/>
</dbReference>
<sequence>MTASALVTAPLALAAILAVAAVAKVTPPRAHLRHEAALTGRGIPSVINAAWVRRFHPWLELVLAITLLALPWPWVLLPASATLLLCGAYLWIIAAVVATDEPQDCACFGRLSSGPVTRADLVRNVGLLALAAVAFAWAVAGRSVGADVAAFSTGDWWWLAVAALASLTPWVFRLATRRLRAVDQGGRPTAVGPTPSSHAADAAAGAVRHNLAPRRAPASLDEAQPEDLTSLALPDIVVTDAAGQPAPLRRVCSGVATLLILVRPSCHACDAVLAQLGPWQERFGDRVQVRLLVSKRPEKFAEQHAELADLTLTDASRAIAPLLGVHYTPSALLIAPDASIAAGPTTGAEYITSLAEVIIDSIQPPQE</sequence>
<keyword evidence="3 6" id="KW-1133">Transmembrane helix</keyword>
<dbReference type="Pfam" id="PF07291">
    <property type="entry name" value="MauE"/>
    <property type="match status" value="1"/>
</dbReference>
<evidence type="ECO:0000313" key="9">
    <source>
        <dbReference type="EMBL" id="MBG6083963.1"/>
    </source>
</evidence>
<feature type="transmembrane region" description="Helical" evidence="6">
    <location>
        <begin position="121"/>
        <end position="140"/>
    </location>
</feature>
<dbReference type="AlphaFoldDB" id="A0A931DBS2"/>
<protein>
    <recommendedName>
        <fullName evidence="8">Methylamine utilisation protein MauE domain-containing protein</fullName>
    </recommendedName>
</protein>
<feature type="transmembrane region" description="Helical" evidence="6">
    <location>
        <begin position="81"/>
        <end position="100"/>
    </location>
</feature>
<keyword evidence="4 6" id="KW-0472">Membrane</keyword>
<feature type="transmembrane region" description="Helical" evidence="6">
    <location>
        <begin position="156"/>
        <end position="175"/>
    </location>
</feature>
<dbReference type="EMBL" id="JADOTZ010000001">
    <property type="protein sequence ID" value="MBG6083963.1"/>
    <property type="molecule type" value="Genomic_DNA"/>
</dbReference>
<keyword evidence="7" id="KW-0732">Signal</keyword>
<keyword evidence="10" id="KW-1185">Reference proteome</keyword>
<evidence type="ECO:0000256" key="5">
    <source>
        <dbReference type="SAM" id="MobiDB-lite"/>
    </source>
</evidence>
<reference evidence="9" key="1">
    <citation type="submission" date="2020-11" db="EMBL/GenBank/DDBJ databases">
        <title>Sequencing the genomes of 1000 actinobacteria strains.</title>
        <authorList>
            <person name="Klenk H.-P."/>
        </authorList>
    </citation>
    <scope>NUCLEOTIDE SEQUENCE</scope>
    <source>
        <strain evidence="9">DSM 26152</strain>
    </source>
</reference>
<keyword evidence="2 6" id="KW-0812">Transmembrane</keyword>
<feature type="domain" description="Methylamine utilisation protein MauE" evidence="8">
    <location>
        <begin position="5"/>
        <end position="135"/>
    </location>
</feature>
<evidence type="ECO:0000259" key="8">
    <source>
        <dbReference type="Pfam" id="PF07291"/>
    </source>
</evidence>
<evidence type="ECO:0000256" key="4">
    <source>
        <dbReference type="ARBA" id="ARBA00023136"/>
    </source>
</evidence>
<feature type="chain" id="PRO_5039148837" description="Methylamine utilisation protein MauE domain-containing protein" evidence="7">
    <location>
        <begin position="21"/>
        <end position="367"/>
    </location>
</feature>
<evidence type="ECO:0000256" key="6">
    <source>
        <dbReference type="SAM" id="Phobius"/>
    </source>
</evidence>
<evidence type="ECO:0000313" key="10">
    <source>
        <dbReference type="Proteomes" id="UP000625033"/>
    </source>
</evidence>
<dbReference type="RefSeq" id="WP_196835342.1">
    <property type="nucleotide sequence ID" value="NZ_JADOTZ010000001.1"/>
</dbReference>
<evidence type="ECO:0000256" key="2">
    <source>
        <dbReference type="ARBA" id="ARBA00022692"/>
    </source>
</evidence>